<feature type="domain" description="ChsH2 rubredoxin-like zinc ribbon" evidence="2">
    <location>
        <begin position="345"/>
        <end position="376"/>
    </location>
</feature>
<dbReference type="Pfam" id="PF12172">
    <property type="entry name" value="zf-ChsH2"/>
    <property type="match status" value="1"/>
</dbReference>
<gene>
    <name evidence="3" type="ORF">AMS69_09215</name>
</gene>
<evidence type="ECO:0000313" key="4">
    <source>
        <dbReference type="Proteomes" id="UP000037729"/>
    </source>
</evidence>
<dbReference type="SUPFAM" id="SSF53901">
    <property type="entry name" value="Thiolase-like"/>
    <property type="match status" value="2"/>
</dbReference>
<dbReference type="EMBL" id="LIUF01000002">
    <property type="protein sequence ID" value="KOX94081.1"/>
    <property type="molecule type" value="Genomic_DNA"/>
</dbReference>
<dbReference type="GO" id="GO:0016746">
    <property type="term" value="F:acyltransferase activity"/>
    <property type="evidence" value="ECO:0007669"/>
    <property type="project" value="InterPro"/>
</dbReference>
<dbReference type="OrthoDB" id="9573at2157"/>
<dbReference type="STRING" id="1705562.AMS69_09215"/>
<dbReference type="InterPro" id="IPR022002">
    <property type="entry name" value="ChsH2_Znr"/>
</dbReference>
<accession>A0A0M9AN68</accession>
<dbReference type="InterPro" id="IPR016039">
    <property type="entry name" value="Thiolase-like"/>
</dbReference>
<comment type="caution">
    <text evidence="3">The sequence shown here is derived from an EMBL/GenBank/DDBJ whole genome shotgun (WGS) entry which is preliminary data.</text>
</comment>
<dbReference type="InterPro" id="IPR012340">
    <property type="entry name" value="NA-bd_OB-fold"/>
</dbReference>
<proteinExistence type="predicted"/>
<dbReference type="Proteomes" id="UP000037729">
    <property type="component" value="Unassembled WGS sequence"/>
</dbReference>
<dbReference type="SUPFAM" id="SSF50249">
    <property type="entry name" value="Nucleic acid-binding proteins"/>
    <property type="match status" value="1"/>
</dbReference>
<dbReference type="Gene3D" id="3.40.47.10">
    <property type="match status" value="1"/>
</dbReference>
<reference evidence="3 4" key="1">
    <citation type="submission" date="2015-08" db="EMBL/GenBank/DDBJ databases">
        <title>Genomes of Isolates from Cabo Rojo, PR.</title>
        <authorList>
            <person name="Sanchez-Nieves R.L."/>
            <person name="Montalvo-Rodriguez R."/>
        </authorList>
    </citation>
    <scope>NUCLEOTIDE SEQUENCE [LARGE SCALE GENOMIC DNA]</scope>
    <source>
        <strain evidence="3 4">SL3</strain>
    </source>
</reference>
<organism evidence="3 4">
    <name type="scientific">Haloarcula rubripromontorii</name>
    <dbReference type="NCBI Taxonomy" id="1705562"/>
    <lineage>
        <taxon>Archaea</taxon>
        <taxon>Methanobacteriati</taxon>
        <taxon>Methanobacteriota</taxon>
        <taxon>Stenosarchaea group</taxon>
        <taxon>Halobacteria</taxon>
        <taxon>Halobacteriales</taxon>
        <taxon>Haloarculaceae</taxon>
        <taxon>Haloarcula</taxon>
    </lineage>
</organism>
<name>A0A0M9AN68_9EURY</name>
<dbReference type="RefSeq" id="WP_053967756.1">
    <property type="nucleotide sequence ID" value="NZ_JAWJXX010000002.1"/>
</dbReference>
<evidence type="ECO:0000259" key="2">
    <source>
        <dbReference type="Pfam" id="PF12172"/>
    </source>
</evidence>
<keyword evidence="1" id="KW-0414">Isoprene biosynthesis</keyword>
<protein>
    <submittedName>
        <fullName evidence="3">ACP synthase</fullName>
    </submittedName>
</protein>
<evidence type="ECO:0000256" key="1">
    <source>
        <dbReference type="ARBA" id="ARBA00023229"/>
    </source>
</evidence>
<dbReference type="GO" id="GO:0008299">
    <property type="term" value="P:isoprenoid biosynthetic process"/>
    <property type="evidence" value="ECO:0007669"/>
    <property type="project" value="UniProtKB-KW"/>
</dbReference>
<dbReference type="AlphaFoldDB" id="A0A0M9AN68"/>
<dbReference type="PATRIC" id="fig|1705562.3.peg.2938"/>
<evidence type="ECO:0000313" key="3">
    <source>
        <dbReference type="EMBL" id="KOX94081.1"/>
    </source>
</evidence>
<sequence length="478" mass="48972">MTASGLAAIGAYAPRLRIDAAAFEAAWGRFDAAGIDEKAVPDADEDSVTMGIEAARRALTAADASGTDVAHLAFATTTPPMAEEDLAARLCSILTVPDSAKTQTMTGSTHAGAQALDATMDGGPFGDGIGLVVISDCPRGDPDSEVEHAAGAGSVALVVDEDGPGTVIERASHTEAYPGTRFRTGGDDRTTGLGVTQYDRDAFTTTLSSAAKRLDVSMDTVDAAAVQSPDGKLPYRATGALGVDAGTIAAADTVSSLGDTGAASAFLGAATAFADDAERVLIAAYGSGASATLFAVTGPVPVETALDGTASLSYAEYLRRRGEITRDEPEGGGAYVSVPSWQRTIPQRHRLVAGRCSACDALNFPPTGACTDCHERTGDFEAVELPGTGTVEAVTTIEQGGAPPEFVAQQSKSGQFDSAIVALDSPSDAQTVSVPAQVLPTKAEVTIGTSVVLTTRRIYTQEGVIRYGFKAQVASQRR</sequence>
<keyword evidence="4" id="KW-1185">Reference proteome</keyword>